<evidence type="ECO:0000313" key="1">
    <source>
        <dbReference type="EMBL" id="CBL25138.1"/>
    </source>
</evidence>
<dbReference type="InterPro" id="IPR027271">
    <property type="entry name" value="Acetolactate_synth/TF_NikR_C"/>
</dbReference>
<protein>
    <recommendedName>
        <fullName evidence="3">Iron-only hydrogenase system regulator</fullName>
    </recommendedName>
</protein>
<dbReference type="AlphaFoldDB" id="D4M1M6"/>
<dbReference type="InterPro" id="IPR045865">
    <property type="entry name" value="ACT-like_dom_sf"/>
</dbReference>
<evidence type="ECO:0000313" key="2">
    <source>
        <dbReference type="Proteomes" id="UP000008956"/>
    </source>
</evidence>
<sequence>MRKGVKMDTRVAVISIIVENPEAIVTLNDLLHEAGNYIIGRMGIPYREKGINIISIAIDAPQDMISSLSGKIGRLKGVSAKTAYSNIITKAEAQND</sequence>
<proteinExistence type="predicted"/>
<gene>
    <name evidence="1" type="ORF">RTO_03670</name>
</gene>
<dbReference type="EMBL" id="FP929055">
    <property type="protein sequence ID" value="CBL25138.1"/>
    <property type="molecule type" value="Genomic_DNA"/>
</dbReference>
<reference evidence="1 2" key="1">
    <citation type="submission" date="2010-03" db="EMBL/GenBank/DDBJ databases">
        <title>The genome sequence of Ruminococcus torques L2-14.</title>
        <authorList>
            <consortium name="metaHIT consortium -- http://www.metahit.eu/"/>
            <person name="Pajon A."/>
            <person name="Turner K."/>
            <person name="Parkhill J."/>
            <person name="Duncan S."/>
            <person name="Flint H."/>
        </authorList>
    </citation>
    <scope>NUCLEOTIDE SEQUENCE [LARGE SCALE GENOMIC DNA]</scope>
    <source>
        <strain evidence="1 2">L2-14</strain>
    </source>
</reference>
<dbReference type="Proteomes" id="UP000008956">
    <property type="component" value="Chromosome"/>
</dbReference>
<dbReference type="STRING" id="33039.ERS852502_00394"/>
<name>D4M1M6_9FIRM</name>
<evidence type="ECO:0008006" key="3">
    <source>
        <dbReference type="Google" id="ProtNLM"/>
    </source>
</evidence>
<reference evidence="1 2" key="2">
    <citation type="submission" date="2010-03" db="EMBL/GenBank/DDBJ databases">
        <authorList>
            <person name="Pajon A."/>
        </authorList>
    </citation>
    <scope>NUCLEOTIDE SEQUENCE [LARGE SCALE GENOMIC DNA]</scope>
    <source>
        <strain evidence="1 2">L2-14</strain>
    </source>
</reference>
<dbReference type="Gene3D" id="3.30.70.1150">
    <property type="entry name" value="ACT-like. Chain A, domain 2"/>
    <property type="match status" value="1"/>
</dbReference>
<accession>D4M1M6</accession>
<dbReference type="PATRIC" id="fig|657313.3.peg.46"/>
<dbReference type="InterPro" id="IPR023860">
    <property type="entry name" value="FeFe-hyd_TM1266"/>
</dbReference>
<dbReference type="SUPFAM" id="SSF55021">
    <property type="entry name" value="ACT-like"/>
    <property type="match status" value="1"/>
</dbReference>
<dbReference type="NCBIfam" id="TIGR03959">
    <property type="entry name" value="hyd_TM1266"/>
    <property type="match status" value="1"/>
</dbReference>
<dbReference type="KEGG" id="rto:RTO_03670"/>
<dbReference type="Pfam" id="PF21699">
    <property type="entry name" value="TM1266-like"/>
    <property type="match status" value="1"/>
</dbReference>
<organism evidence="1 2">
    <name type="scientific">[Ruminococcus] torques L2-14</name>
    <dbReference type="NCBI Taxonomy" id="657313"/>
    <lineage>
        <taxon>Bacteria</taxon>
        <taxon>Bacillati</taxon>
        <taxon>Bacillota</taxon>
        <taxon>Clostridia</taxon>
        <taxon>Lachnospirales</taxon>
        <taxon>Lachnospiraceae</taxon>
        <taxon>Mediterraneibacter</taxon>
    </lineage>
</organism>
<dbReference type="HOGENOM" id="CLU_170247_0_1_9"/>